<dbReference type="Pfam" id="PF16220">
    <property type="entry name" value="DUF4880"/>
    <property type="match status" value="1"/>
</dbReference>
<evidence type="ECO:0000259" key="3">
    <source>
        <dbReference type="Pfam" id="PF04773"/>
    </source>
</evidence>
<organism evidence="5 6">
    <name type="scientific">Rhodovulum sulfidophilum</name>
    <name type="common">Rhodobacter sulfidophilus</name>
    <dbReference type="NCBI Taxonomy" id="35806"/>
    <lineage>
        <taxon>Bacteria</taxon>
        <taxon>Pseudomonadati</taxon>
        <taxon>Pseudomonadota</taxon>
        <taxon>Alphaproteobacteria</taxon>
        <taxon>Rhodobacterales</taxon>
        <taxon>Paracoccaceae</taxon>
        <taxon>Rhodovulum</taxon>
    </lineage>
</organism>
<evidence type="ECO:0000259" key="4">
    <source>
        <dbReference type="Pfam" id="PF16220"/>
    </source>
</evidence>
<evidence type="ECO:0000313" key="5">
    <source>
        <dbReference type="EMBL" id="PZQ50686.1"/>
    </source>
</evidence>
<comment type="caution">
    <text evidence="5">The sequence shown here is derived from an EMBL/GenBank/DDBJ whole genome shotgun (WGS) entry which is preliminary data.</text>
</comment>
<name>A0A2W5NB14_RHOSU</name>
<dbReference type="GO" id="GO:0016989">
    <property type="term" value="F:sigma factor antagonist activity"/>
    <property type="evidence" value="ECO:0007669"/>
    <property type="project" value="TreeGrafter"/>
</dbReference>
<keyword evidence="2" id="KW-0472">Membrane</keyword>
<accession>A0A2W5NB14</accession>
<dbReference type="PANTHER" id="PTHR30273:SF2">
    <property type="entry name" value="PROTEIN FECR"/>
    <property type="match status" value="1"/>
</dbReference>
<dbReference type="Gene3D" id="2.60.120.1440">
    <property type="match status" value="1"/>
</dbReference>
<dbReference type="Proteomes" id="UP000249185">
    <property type="component" value="Unassembled WGS sequence"/>
</dbReference>
<dbReference type="EMBL" id="QFPW01000003">
    <property type="protein sequence ID" value="PZQ50686.1"/>
    <property type="molecule type" value="Genomic_DNA"/>
</dbReference>
<dbReference type="Gene3D" id="3.55.50.30">
    <property type="match status" value="1"/>
</dbReference>
<feature type="transmembrane region" description="Helical" evidence="2">
    <location>
        <begin position="103"/>
        <end position="121"/>
    </location>
</feature>
<evidence type="ECO:0000256" key="2">
    <source>
        <dbReference type="SAM" id="Phobius"/>
    </source>
</evidence>
<protein>
    <submittedName>
        <fullName evidence="5">Fe2+-dicitrate sensor, membrane component</fullName>
    </submittedName>
</protein>
<proteinExistence type="predicted"/>
<evidence type="ECO:0000313" key="6">
    <source>
        <dbReference type="Proteomes" id="UP000249185"/>
    </source>
</evidence>
<gene>
    <name evidence="5" type="ORF">DI556_06080</name>
</gene>
<reference evidence="5 6" key="1">
    <citation type="submission" date="2017-08" db="EMBL/GenBank/DDBJ databases">
        <title>Infants hospitalized years apart are colonized by the same room-sourced microbial strains.</title>
        <authorList>
            <person name="Brooks B."/>
            <person name="Olm M.R."/>
            <person name="Firek B.A."/>
            <person name="Baker R."/>
            <person name="Thomas B.C."/>
            <person name="Morowitz M.J."/>
            <person name="Banfield J.F."/>
        </authorList>
    </citation>
    <scope>NUCLEOTIDE SEQUENCE [LARGE SCALE GENOMIC DNA]</scope>
    <source>
        <strain evidence="5">S2_005_002_R2_34</strain>
    </source>
</reference>
<keyword evidence="2" id="KW-1133">Transmembrane helix</keyword>
<dbReference type="AlphaFoldDB" id="A0A2W5NB14"/>
<dbReference type="Pfam" id="PF04773">
    <property type="entry name" value="FecR"/>
    <property type="match status" value="1"/>
</dbReference>
<feature type="region of interest" description="Disordered" evidence="1">
    <location>
        <begin position="1"/>
        <end position="20"/>
    </location>
</feature>
<feature type="domain" description="FecR protein" evidence="3">
    <location>
        <begin position="135"/>
        <end position="222"/>
    </location>
</feature>
<keyword evidence="2" id="KW-0812">Transmembrane</keyword>
<dbReference type="PANTHER" id="PTHR30273">
    <property type="entry name" value="PERIPLASMIC SIGNAL SENSOR AND SIGMA FACTOR ACTIVATOR FECR-RELATED"/>
    <property type="match status" value="1"/>
</dbReference>
<dbReference type="InterPro" id="IPR006860">
    <property type="entry name" value="FecR"/>
</dbReference>
<sequence length="336" mass="35098">MNGAPGGAPDRGPGGASEEEIRAEAAAWLARMGAAPDPATRRSFAAWLEADPRHADAWGRLNATWELTGRGSDAALREDAAALAGLMARVGARRRRRAARRGAALVALLVALGAGGGWWTFQNPNFLQDLRADEVSGRGERRGVTLPDGSTALLDADSAIATDFGDGRRVRLLRGAAHFDVRHDATPFVVAAGDGAVTVMGTAFDVALDGAEVSVTLARGRVSVTAEGAPAVVLEPGERVDYGPDGIGAPRAVDLAEAQAWQHGWYAFNDVPLARVVARIERQRPGRVVILGPGLADRRVSGAFSLDRPDQGLEALSGTMGVPVRRFGSALTVIGP</sequence>
<evidence type="ECO:0000256" key="1">
    <source>
        <dbReference type="SAM" id="MobiDB-lite"/>
    </source>
</evidence>
<dbReference type="PIRSF" id="PIRSF018266">
    <property type="entry name" value="FecR"/>
    <property type="match status" value="1"/>
</dbReference>
<feature type="domain" description="FecR N-terminal" evidence="4">
    <location>
        <begin position="24"/>
        <end position="62"/>
    </location>
</feature>
<dbReference type="InterPro" id="IPR032623">
    <property type="entry name" value="FecR_N"/>
</dbReference>
<dbReference type="InterPro" id="IPR012373">
    <property type="entry name" value="Ferrdict_sens_TM"/>
</dbReference>